<evidence type="ECO:0000256" key="2">
    <source>
        <dbReference type="SAM" id="SignalP"/>
    </source>
</evidence>
<evidence type="ECO:0008006" key="5">
    <source>
        <dbReference type="Google" id="ProtNLM"/>
    </source>
</evidence>
<sequence length="87" mass="8945">MPYRILLAASLVVLAGGTAAQVPAGPPARNQASSAGSAGVTAHMQSQGFSEIHNLHRGPDGKWTGQAVRNGVPYTVTAEPDGRLTPR</sequence>
<feature type="signal peptide" evidence="2">
    <location>
        <begin position="1"/>
        <end position="24"/>
    </location>
</feature>
<gene>
    <name evidence="3" type="ORF">SAMN02745126_01120</name>
</gene>
<feature type="chain" id="PRO_5013159942" description="Peptidase propeptide and YPEB domain-containing protein" evidence="2">
    <location>
        <begin position="25"/>
        <end position="87"/>
    </location>
</feature>
<dbReference type="RefSeq" id="WP_139373728.1">
    <property type="nucleotide sequence ID" value="NZ_FUWJ01000001.1"/>
</dbReference>
<dbReference type="Proteomes" id="UP000190092">
    <property type="component" value="Unassembled WGS sequence"/>
</dbReference>
<name>A0A1T4KS05_9HYPH</name>
<reference evidence="4" key="1">
    <citation type="submission" date="2017-02" db="EMBL/GenBank/DDBJ databases">
        <authorList>
            <person name="Varghese N."/>
            <person name="Submissions S."/>
        </authorList>
    </citation>
    <scope>NUCLEOTIDE SEQUENCE [LARGE SCALE GENOMIC DNA]</scope>
    <source>
        <strain evidence="4">ATCC 27094</strain>
    </source>
</reference>
<evidence type="ECO:0000256" key="1">
    <source>
        <dbReference type="SAM" id="MobiDB-lite"/>
    </source>
</evidence>
<dbReference type="EMBL" id="FUWJ01000001">
    <property type="protein sequence ID" value="SJZ45219.1"/>
    <property type="molecule type" value="Genomic_DNA"/>
</dbReference>
<protein>
    <recommendedName>
        <fullName evidence="5">Peptidase propeptide and YPEB domain-containing protein</fullName>
    </recommendedName>
</protein>
<accession>A0A1T4KS05</accession>
<feature type="region of interest" description="Disordered" evidence="1">
    <location>
        <begin position="20"/>
        <end position="87"/>
    </location>
</feature>
<proteinExistence type="predicted"/>
<keyword evidence="4" id="KW-1185">Reference proteome</keyword>
<evidence type="ECO:0000313" key="3">
    <source>
        <dbReference type="EMBL" id="SJZ45219.1"/>
    </source>
</evidence>
<dbReference type="OrthoDB" id="7376531at2"/>
<evidence type="ECO:0000313" key="4">
    <source>
        <dbReference type="Proteomes" id="UP000190092"/>
    </source>
</evidence>
<keyword evidence="2" id="KW-0732">Signal</keyword>
<organism evidence="3 4">
    <name type="scientific">Enhydrobacter aerosaccus</name>
    <dbReference type="NCBI Taxonomy" id="225324"/>
    <lineage>
        <taxon>Bacteria</taxon>
        <taxon>Pseudomonadati</taxon>
        <taxon>Pseudomonadota</taxon>
        <taxon>Alphaproteobacteria</taxon>
        <taxon>Hyphomicrobiales</taxon>
        <taxon>Enhydrobacter</taxon>
    </lineage>
</organism>
<dbReference type="AlphaFoldDB" id="A0A1T4KS05"/>